<comment type="caution">
    <text evidence="1">The sequence shown here is derived from an EMBL/GenBank/DDBJ whole genome shotgun (WGS) entry which is preliminary data.</text>
</comment>
<gene>
    <name evidence="1" type="ORF">E5336_04780</name>
</gene>
<sequence>MKSKILENKRIKKERLIDAAYSLFSHNDLKNVSIQDIVTKAGVAKGTFYLYFKDKYMLRDHLIGREVSELFKNAEAALKENDIRNFEDSVIFIINHVLMSLENNPVVLTFIKNNLSVGVFHEQLHNALDNEESFNLTEAFLNLVSKYHYQYKDPTIILYLIIEMVGSCCYTSITQNKPLPIRELKPFLFDSIRAILHQGAPND</sequence>
<organism evidence="1 2">
    <name type="scientific">Dubosiella muris</name>
    <dbReference type="NCBI Taxonomy" id="3038133"/>
    <lineage>
        <taxon>Bacteria</taxon>
        <taxon>Bacillati</taxon>
        <taxon>Bacillota</taxon>
        <taxon>Erysipelotrichia</taxon>
        <taxon>Erysipelotrichales</taxon>
        <taxon>Erysipelotrichaceae</taxon>
        <taxon>Dubosiella</taxon>
    </lineage>
</organism>
<evidence type="ECO:0000313" key="2">
    <source>
        <dbReference type="Proteomes" id="UP000308836"/>
    </source>
</evidence>
<proteinExistence type="predicted"/>
<dbReference type="EMBL" id="SRYG01000007">
    <property type="protein sequence ID" value="TGY66377.1"/>
    <property type="molecule type" value="Genomic_DNA"/>
</dbReference>
<dbReference type="Proteomes" id="UP000308836">
    <property type="component" value="Unassembled WGS sequence"/>
</dbReference>
<reference evidence="1" key="1">
    <citation type="submission" date="2019-04" db="EMBL/GenBank/DDBJ databases">
        <title>Microbes associate with the intestines of laboratory mice.</title>
        <authorList>
            <person name="Navarre W."/>
            <person name="Wong E."/>
            <person name="Huang K."/>
            <person name="Tropini C."/>
            <person name="Ng K."/>
            <person name="Yu B."/>
        </authorList>
    </citation>
    <scope>NUCLEOTIDE SEQUENCE</scope>
    <source>
        <strain evidence="1">NM09_H32</strain>
    </source>
</reference>
<evidence type="ECO:0000313" key="1">
    <source>
        <dbReference type="EMBL" id="TGY66377.1"/>
    </source>
</evidence>
<name>A0AC61R8J8_9FIRM</name>
<keyword evidence="2" id="KW-1185">Reference proteome</keyword>
<accession>A0AC61R8J8</accession>
<protein>
    <submittedName>
        <fullName evidence="1">TetR/AcrR family transcriptional regulator</fullName>
    </submittedName>
</protein>